<keyword evidence="1" id="KW-0812">Transmembrane</keyword>
<evidence type="ECO:0000256" key="1">
    <source>
        <dbReference type="SAM" id="Phobius"/>
    </source>
</evidence>
<feature type="transmembrane region" description="Helical" evidence="1">
    <location>
        <begin position="20"/>
        <end position="46"/>
    </location>
</feature>
<dbReference type="EMBL" id="SNRY01000931">
    <property type="protein sequence ID" value="KAA6335068.1"/>
    <property type="molecule type" value="Genomic_DNA"/>
</dbReference>
<dbReference type="AlphaFoldDB" id="A0A5J4RN00"/>
<comment type="caution">
    <text evidence="2">The sequence shown here is derived from an EMBL/GenBank/DDBJ whole genome shotgun (WGS) entry which is preliminary data.</text>
</comment>
<proteinExistence type="predicted"/>
<keyword evidence="1" id="KW-0472">Membrane</keyword>
<name>A0A5J4RN00_9ZZZZ</name>
<protein>
    <recommendedName>
        <fullName evidence="3">CRISPR-associated protein Cas5</fullName>
    </recommendedName>
</protein>
<reference evidence="2" key="1">
    <citation type="submission" date="2019-03" db="EMBL/GenBank/DDBJ databases">
        <title>Single cell metagenomics reveals metabolic interactions within the superorganism composed of flagellate Streblomastix strix and complex community of Bacteroidetes bacteria on its surface.</title>
        <authorList>
            <person name="Treitli S.C."/>
            <person name="Kolisko M."/>
            <person name="Husnik F."/>
            <person name="Keeling P."/>
            <person name="Hampl V."/>
        </authorList>
    </citation>
    <scope>NUCLEOTIDE SEQUENCE</scope>
    <source>
        <strain evidence="2">STM</strain>
    </source>
</reference>
<evidence type="ECO:0008006" key="3">
    <source>
        <dbReference type="Google" id="ProtNLM"/>
    </source>
</evidence>
<keyword evidence="1" id="KW-1133">Transmembrane helix</keyword>
<organism evidence="2">
    <name type="scientific">termite gut metagenome</name>
    <dbReference type="NCBI Taxonomy" id="433724"/>
    <lineage>
        <taxon>unclassified sequences</taxon>
        <taxon>metagenomes</taxon>
        <taxon>organismal metagenomes</taxon>
    </lineage>
</organism>
<sequence length="231" mass="26428">MMNEVLEVKFSGWTATPRMPFILSGNAICLPVPTYSLLLGMLGCCLGRIIKPEEIKIGFNYNYDTVAYDLEKRKRLEFDGKKLREHHKGGDVYTREYHINPFLIVWLDRIDWEAYFLSPIGTPSLGRSQDILKIESVKRMPVREISSAKLCGCMIPYRIGMNVAGQLVQLAEAYNENEQVGSGRTPLRVTTFIAIPPISYDISVYNINEISMPSLYSTIDENKKDFYLHIF</sequence>
<evidence type="ECO:0000313" key="2">
    <source>
        <dbReference type="EMBL" id="KAA6335068.1"/>
    </source>
</evidence>
<accession>A0A5J4RN00</accession>
<gene>
    <name evidence="2" type="ORF">EZS27_016669</name>
</gene>